<dbReference type="InterPro" id="IPR000253">
    <property type="entry name" value="FHA_dom"/>
</dbReference>
<evidence type="ECO:0000256" key="20">
    <source>
        <dbReference type="SAM" id="MobiDB-lite"/>
    </source>
</evidence>
<keyword evidence="5" id="KW-0493">Microtubule</keyword>
<feature type="compositionally biased region" description="Polar residues" evidence="20">
    <location>
        <begin position="911"/>
        <end position="920"/>
    </location>
</feature>
<organism evidence="24 25">
    <name type="scientific">Aythya fuligula</name>
    <name type="common">Tufted duck</name>
    <name type="synonym">Anas fuligula</name>
    <dbReference type="NCBI Taxonomy" id="219594"/>
    <lineage>
        <taxon>Eukaryota</taxon>
        <taxon>Metazoa</taxon>
        <taxon>Chordata</taxon>
        <taxon>Craniata</taxon>
        <taxon>Vertebrata</taxon>
        <taxon>Euteleostomi</taxon>
        <taxon>Archelosauria</taxon>
        <taxon>Archosauria</taxon>
        <taxon>Dinosauria</taxon>
        <taxon>Saurischia</taxon>
        <taxon>Theropoda</taxon>
        <taxon>Coelurosauria</taxon>
        <taxon>Aves</taxon>
        <taxon>Neognathae</taxon>
        <taxon>Galloanserae</taxon>
        <taxon>Anseriformes</taxon>
        <taxon>Anatidae</taxon>
        <taxon>Aythyinae</taxon>
        <taxon>Aythya</taxon>
    </lineage>
</organism>
<dbReference type="SUPFAM" id="SSF50729">
    <property type="entry name" value="PH domain-like"/>
    <property type="match status" value="1"/>
</dbReference>
<evidence type="ECO:0000313" key="24">
    <source>
        <dbReference type="Proteomes" id="UP000504639"/>
    </source>
</evidence>
<dbReference type="CDD" id="cd01365">
    <property type="entry name" value="KISc_KIF1A_KIF1B"/>
    <property type="match status" value="1"/>
</dbReference>
<dbReference type="InterPro" id="IPR019821">
    <property type="entry name" value="Kinesin_motor_CS"/>
</dbReference>
<evidence type="ECO:0000256" key="10">
    <source>
        <dbReference type="ARBA" id="ARBA00023136"/>
    </source>
</evidence>
<dbReference type="SUPFAM" id="SSF52540">
    <property type="entry name" value="P-loop containing nucleoside triphosphate hydrolases"/>
    <property type="match status" value="1"/>
</dbReference>
<evidence type="ECO:0000256" key="11">
    <source>
        <dbReference type="ARBA" id="ARBA00023175"/>
    </source>
</evidence>
<evidence type="ECO:0000256" key="15">
    <source>
        <dbReference type="ARBA" id="ARBA00034103"/>
    </source>
</evidence>
<dbReference type="InterPro" id="IPR049779">
    <property type="entry name" value="FHA_KIF1A"/>
</dbReference>
<evidence type="ECO:0000256" key="14">
    <source>
        <dbReference type="ARBA" id="ARBA00023329"/>
    </source>
</evidence>
<keyword evidence="24" id="KW-1185">Reference proteome</keyword>
<dbReference type="Proteomes" id="UP000504639">
    <property type="component" value="Chromosome 9"/>
</dbReference>
<evidence type="ECO:0000256" key="6">
    <source>
        <dbReference type="ARBA" id="ARBA00022741"/>
    </source>
</evidence>
<feature type="region of interest" description="Disordered" evidence="20">
    <location>
        <begin position="1690"/>
        <end position="1716"/>
    </location>
</feature>
<evidence type="ECO:0000256" key="19">
    <source>
        <dbReference type="SAM" id="Coils"/>
    </source>
</evidence>
<dbReference type="Gene3D" id="6.10.250.2520">
    <property type="match status" value="1"/>
</dbReference>
<dbReference type="InterPro" id="IPR008984">
    <property type="entry name" value="SMAD_FHA_dom_sf"/>
</dbReference>
<feature type="domain" description="FHA" evidence="22">
    <location>
        <begin position="550"/>
        <end position="606"/>
    </location>
</feature>
<dbReference type="InterPro" id="IPR001849">
    <property type="entry name" value="PH_domain"/>
</dbReference>
<dbReference type="InterPro" id="IPR011993">
    <property type="entry name" value="PH-like_dom_sf"/>
</dbReference>
<keyword evidence="3" id="KW-0963">Cytoplasm</keyword>
<keyword evidence="13" id="KW-0413">Isomerase</keyword>
<evidence type="ECO:0000256" key="9">
    <source>
        <dbReference type="ARBA" id="ARBA00023054"/>
    </source>
</evidence>
<proteinExistence type="inferred from homology"/>
<feature type="compositionally biased region" description="Low complexity" evidence="20">
    <location>
        <begin position="1547"/>
        <end position="1566"/>
    </location>
</feature>
<keyword evidence="11 18" id="KW-0505">Motor protein</keyword>
<evidence type="ECO:0000256" key="12">
    <source>
        <dbReference type="ARBA" id="ARBA00023212"/>
    </source>
</evidence>
<dbReference type="InterPro" id="IPR022164">
    <property type="entry name" value="Kinesin-like"/>
</dbReference>
<keyword evidence="14" id="KW-0968">Cytoplasmic vesicle</keyword>
<dbReference type="GeneID" id="116492722"/>
<dbReference type="PRINTS" id="PR00380">
    <property type="entry name" value="KINESINHEAVY"/>
</dbReference>
<dbReference type="CDD" id="cd01233">
    <property type="entry name" value="PH_KIFIA_KIFIB"/>
    <property type="match status" value="1"/>
</dbReference>
<dbReference type="GO" id="GO:0008574">
    <property type="term" value="F:plus-end-directed microtubule motor activity"/>
    <property type="evidence" value="ECO:0007669"/>
    <property type="project" value="UniProtKB-EC"/>
</dbReference>
<feature type="coiled-coil region" evidence="19">
    <location>
        <begin position="662"/>
        <end position="711"/>
    </location>
</feature>
<evidence type="ECO:0000256" key="1">
    <source>
        <dbReference type="ARBA" id="ARBA00004245"/>
    </source>
</evidence>
<dbReference type="Gene3D" id="3.40.850.10">
    <property type="entry name" value="Kinesin motor domain"/>
    <property type="match status" value="1"/>
</dbReference>
<protein>
    <recommendedName>
        <fullName evidence="17">plus-end-directed kinesin ATPase</fullName>
        <ecNumber evidence="17">5.6.1.3</ecNumber>
    </recommendedName>
</protein>
<comment type="catalytic activity">
    <reaction evidence="16">
        <text>ATP + H2O + a kinesin associated with a microtubule at position (n) = ADP + phosphate a kinesin associated with a microtubule at position (n+1, toward the plus end).</text>
        <dbReference type="EC" id="5.6.1.3"/>
    </reaction>
</comment>
<dbReference type="InterPro" id="IPR001752">
    <property type="entry name" value="Kinesin_motor_dom"/>
</dbReference>
<dbReference type="FunFam" id="2.60.200.20:FF:000001">
    <property type="entry name" value="Kinesin family member 1B"/>
    <property type="match status" value="1"/>
</dbReference>
<dbReference type="Pfam" id="PF00169">
    <property type="entry name" value="PH"/>
    <property type="match status" value="1"/>
</dbReference>
<dbReference type="RefSeq" id="XP_032049511.1">
    <property type="nucleotide sequence ID" value="XM_032193620.1"/>
</dbReference>
<keyword evidence="12" id="KW-0206">Cytoskeleton</keyword>
<evidence type="ECO:0000259" key="22">
    <source>
        <dbReference type="PROSITE" id="PS50006"/>
    </source>
</evidence>
<dbReference type="GO" id="GO:0030658">
    <property type="term" value="C:transport vesicle membrane"/>
    <property type="evidence" value="ECO:0007669"/>
    <property type="project" value="UniProtKB-SubCell"/>
</dbReference>
<evidence type="ECO:0000256" key="2">
    <source>
        <dbReference type="ARBA" id="ARBA00004250"/>
    </source>
</evidence>
<dbReference type="Pfam" id="PF00225">
    <property type="entry name" value="Kinesin"/>
    <property type="match status" value="1"/>
</dbReference>
<feature type="domain" description="PH" evidence="21">
    <location>
        <begin position="1731"/>
        <end position="1829"/>
    </location>
</feature>
<keyword evidence="6 18" id="KW-0547">Nucleotide-binding</keyword>
<feature type="compositionally biased region" description="Acidic residues" evidence="20">
    <location>
        <begin position="933"/>
        <end position="944"/>
    </location>
</feature>
<evidence type="ECO:0000256" key="13">
    <source>
        <dbReference type="ARBA" id="ARBA00023235"/>
    </source>
</evidence>
<dbReference type="PROSITE" id="PS50067">
    <property type="entry name" value="KINESIN_MOTOR_2"/>
    <property type="match status" value="1"/>
</dbReference>
<feature type="coiled-coil region" evidence="19">
    <location>
        <begin position="464"/>
        <end position="491"/>
    </location>
</feature>
<evidence type="ECO:0000313" key="25">
    <source>
        <dbReference type="RefSeq" id="XP_032049511.1"/>
    </source>
</evidence>
<dbReference type="GO" id="GO:0010970">
    <property type="term" value="P:transport along microtubule"/>
    <property type="evidence" value="ECO:0007669"/>
    <property type="project" value="UniProtKB-ARBA"/>
</dbReference>
<dbReference type="Gene3D" id="2.60.200.20">
    <property type="match status" value="1"/>
</dbReference>
<dbReference type="PROSITE" id="PS50003">
    <property type="entry name" value="PH_DOMAIN"/>
    <property type="match status" value="1"/>
</dbReference>
<dbReference type="Pfam" id="PF12423">
    <property type="entry name" value="KIF1B"/>
    <property type="match status" value="1"/>
</dbReference>
<evidence type="ECO:0000256" key="16">
    <source>
        <dbReference type="ARBA" id="ARBA00050273"/>
    </source>
</evidence>
<evidence type="ECO:0000256" key="3">
    <source>
        <dbReference type="ARBA" id="ARBA00022490"/>
    </source>
</evidence>
<dbReference type="InterPro" id="IPR049780">
    <property type="entry name" value="PH_KIFIA_KIFIB"/>
</dbReference>
<dbReference type="Gene3D" id="2.30.29.30">
    <property type="entry name" value="Pleckstrin-homology domain (PH domain)/Phosphotyrosine-binding domain (PTB)"/>
    <property type="match status" value="1"/>
</dbReference>
<evidence type="ECO:0000259" key="21">
    <source>
        <dbReference type="PROSITE" id="PS50003"/>
    </source>
</evidence>
<sequence length="1846" mass="208611">MAGASVKVAVRVRPFNSREMSRESKCIIQMSGSTTTILNPKQPKETPKSFSFDYSYWSHTTPADINYASQKQVYRDIGEEMLQHAFEGYNVCIFAYGQTGAGKSYTMMGKQEKDQQGIIPQLCEDLFSRINDTTNDNMSYSVEVSYMEIYCERVRDLLNPKNKGNLRVREHPLMGPYVEDLSKLAVTSYNDIQDLMDSGNKARTVAATNMNETSSRSHAVFNIIFTQKRHDAETDITTEKVSKISLVDLAGSERADSTGAKGTRLKEGANINKSLTTLGKVISALAEMDSGPNKNKKKKKTDFIPYRDSVLTWLLRENLGGNSRTAMVAALSPADINYDETLSTLRYADRAKQIRCNAVINEDPNNKLIRELKDEVARLRDLLYAQGLGDIIDTHPAAEGSKYVSDFENNNGTSGAELSQRHDNLSTVTNAIAGISPSSSLSALSSRAASVASLHERIMFAPGSEEAIERLKETEKIIAELNETWEEKLRRTEAIRMEREALLAEMGVAMREDGGTLGVFSPKKTPHLVNLNEDPLMSECLLYYIKDGITRVGREDAEKRQDIVLSGHFIKEEHCLFRSDTRTGGEVIVTLEPCEGADTYVNGKKVTEPSVLRSGNRIIMGKSHVFRFNHPEQARQERERTPCAETPAEPVDWAFAQRELLEKQGIDMKQEMEQRLQELEDQYRREREEANYLLEQQRLDYESKLEALQKQMDSRYYPEANEEEEEPEDEVQWTEREFELALWAFRKWKWYQFTSLRDLLWGNAIFLKEANAISVELKKKVQFQFVLLTDTLYSPLPPDLLPPDAAKDREKRPFPRTIVAVEVQDQKNGATHYWTLEKLRQRLDLMREMYDRAAEVPSSVIEDCDNVVTGGDPFYDRFPWFRLVGSSDISGCNSSPLFNTCMSERMADLTPSPTFSNPDSDITEPADEQHEGQEEEEEEAEDLEEDIFPECPLCDGRDPFYDRSPLFSLVGRAFVYLSNLLYPVPLVHRVAIVSEKGEVKGFLRVAVQAISADEEAPDYGSGVRQSGTAKISFDDQHFEKFQSESCPAVGMSRSGTSQEELRIVEGQGQISDLGPSADEVNNNTCAVTPEDLLLDSPEKSTMDGPLEAALDHLKLGSIFTFRVTVLQASSISAEYADIFCQFNFIHRHDEAFSTEPLKNTGRGPPLGFYHVQNIAVEVTKSFIEYIKSQPIVFEVFGHYQQHPFPPLCKDVLSPLRPSRRHFPRVMPLSKPVPATKLSTMTRPSAGPCQCKYDLMVFFEICELEANGDYIPAVVDHRGGMPCHGTFLLHQGIQRRITVTLVHETGSLIRWKEVRELVVGRIRNTPEADESLIDPNILSLNILSSGYIHPSQDDRQFLDSDMPSISFGNDTRTFYQFETAWDSSMHNSLLLNRVTPYREKIYITLSAYIEMENCTQPAVITKDFCMVFYSRDAKLPASRSIRNLFGSGSLRASESNRVTGVYELSLCRVADAGSPGMQRRRRRVLDTSVAYVRGEENLAGWRPRSDSLILDHQWELEKLSLLQEVEKTRHYLLLREKLETTQRLGLESLSPCSSEDSESRSTSCVSSPLSADGAPEGRTPLPETPSERQKELAVKCLRLLTHTFNREYSHSHVCISASESKSCARLRAETPVHTSAPPQLSEMSVTLMRDPSMSALGVTTLTPSSTCPSLVEGRYNAVEVRALQVSSRLESPDLEPVVEGEQKKSPARRPEEEKEPQRLLVPDIQEIRVSPIVSKKGYLHFLEPHTNGWVKRFVVVRRPYVYIYNSDKDSVERAILNLSKAQVEYSEDQQAMLKTPNTFAVCTEHRGILLQASSDKDMHDWLYAFNPLLAGSIRSKLSRRRTAQMRI</sequence>
<dbReference type="GO" id="GO:0005524">
    <property type="term" value="F:ATP binding"/>
    <property type="evidence" value="ECO:0007669"/>
    <property type="project" value="UniProtKB-UniRule"/>
</dbReference>
<evidence type="ECO:0000256" key="7">
    <source>
        <dbReference type="ARBA" id="ARBA00022840"/>
    </source>
</evidence>
<dbReference type="FunFam" id="2.30.29.30:FF:000023">
    <property type="entry name" value="Kinesin family member 1B"/>
    <property type="match status" value="1"/>
</dbReference>
<dbReference type="SMART" id="SM00240">
    <property type="entry name" value="FHA"/>
    <property type="match status" value="1"/>
</dbReference>
<dbReference type="PANTHER" id="PTHR47117:SF2">
    <property type="entry name" value="KINESIN-LIKE PROTEIN KIF1A ISOFORM X1"/>
    <property type="match status" value="1"/>
</dbReference>
<evidence type="ECO:0000256" key="4">
    <source>
        <dbReference type="ARBA" id="ARBA00022553"/>
    </source>
</evidence>
<dbReference type="GO" id="GO:0045202">
    <property type="term" value="C:synapse"/>
    <property type="evidence" value="ECO:0007669"/>
    <property type="project" value="UniProtKB-SubCell"/>
</dbReference>
<evidence type="ECO:0000256" key="8">
    <source>
        <dbReference type="ARBA" id="ARBA00023018"/>
    </source>
</evidence>
<dbReference type="CDD" id="cd22726">
    <property type="entry name" value="FHA_KIF1A"/>
    <property type="match status" value="1"/>
</dbReference>
<keyword evidence="9 19" id="KW-0175">Coiled coil</keyword>
<keyword evidence="10" id="KW-0472">Membrane</keyword>
<dbReference type="Pfam" id="PF00498">
    <property type="entry name" value="FHA"/>
    <property type="match status" value="1"/>
</dbReference>
<dbReference type="InterPro" id="IPR036961">
    <property type="entry name" value="Kinesin_motor_dom_sf"/>
</dbReference>
<dbReference type="InterPro" id="IPR022140">
    <property type="entry name" value="Kinesin-like_KIF1-typ"/>
</dbReference>
<dbReference type="CTD" id="547"/>
<dbReference type="FunFam" id="3.40.850.10:FF:000004">
    <property type="entry name" value="Kinesin-like protein isoform 2"/>
    <property type="match status" value="1"/>
</dbReference>
<evidence type="ECO:0000259" key="23">
    <source>
        <dbReference type="PROSITE" id="PS50067"/>
    </source>
</evidence>
<comment type="subcellular location">
    <subcellularLocation>
        <location evidence="1">Cytoplasm</location>
        <location evidence="1">Cytoskeleton</location>
    </subcellularLocation>
    <subcellularLocation>
        <location evidence="2">Cytoplasmic vesicle</location>
        <location evidence="2">Secretory vesicle membrane</location>
    </subcellularLocation>
    <subcellularLocation>
        <location evidence="15">Synapse</location>
    </subcellularLocation>
</comment>
<dbReference type="SMART" id="SM00233">
    <property type="entry name" value="PH"/>
    <property type="match status" value="1"/>
</dbReference>
<accession>A0A6J3DDE8</accession>
<feature type="region of interest" description="Disordered" evidence="20">
    <location>
        <begin position="908"/>
        <end position="944"/>
    </location>
</feature>
<dbReference type="InterPro" id="IPR027417">
    <property type="entry name" value="P-loop_NTPase"/>
</dbReference>
<feature type="binding site" evidence="18">
    <location>
        <begin position="97"/>
        <end position="104"/>
    </location>
    <ligand>
        <name>ATP</name>
        <dbReference type="ChEBI" id="CHEBI:30616"/>
    </ligand>
</feature>
<keyword evidence="8" id="KW-0770">Synapse</keyword>
<dbReference type="SMART" id="SM00129">
    <property type="entry name" value="KISc"/>
    <property type="match status" value="1"/>
</dbReference>
<dbReference type="InterPro" id="IPR032405">
    <property type="entry name" value="Kinesin_assoc"/>
</dbReference>
<name>A0A6J3DDE8_AYTFU</name>
<feature type="region of interest" description="Disordered" evidence="20">
    <location>
        <begin position="1547"/>
        <end position="1588"/>
    </location>
</feature>
<dbReference type="PANTHER" id="PTHR47117">
    <property type="entry name" value="STAR-RELATED LIPID TRANSFER PROTEIN 9"/>
    <property type="match status" value="1"/>
</dbReference>
<comment type="similarity">
    <text evidence="18">Belongs to the TRAFAC class myosin-kinesin ATPase superfamily. Kinesin family.</text>
</comment>
<evidence type="ECO:0000256" key="17">
    <source>
        <dbReference type="ARBA" id="ARBA00066390"/>
    </source>
</evidence>
<dbReference type="GO" id="GO:0005874">
    <property type="term" value="C:microtubule"/>
    <property type="evidence" value="ECO:0007669"/>
    <property type="project" value="UniProtKB-KW"/>
</dbReference>
<dbReference type="Pfam" id="PF12473">
    <property type="entry name" value="DUF3694"/>
    <property type="match status" value="1"/>
</dbReference>
<feature type="compositionally biased region" description="Basic and acidic residues" evidence="20">
    <location>
        <begin position="1699"/>
        <end position="1716"/>
    </location>
</feature>
<dbReference type="EC" id="5.6.1.3" evidence="17"/>
<dbReference type="PROSITE" id="PS00411">
    <property type="entry name" value="KINESIN_MOTOR_1"/>
    <property type="match status" value="1"/>
</dbReference>
<dbReference type="Pfam" id="PF16183">
    <property type="entry name" value="Kinesin_assoc"/>
    <property type="match status" value="1"/>
</dbReference>
<dbReference type="GO" id="GO:0008017">
    <property type="term" value="F:microtubule binding"/>
    <property type="evidence" value="ECO:0007669"/>
    <property type="project" value="InterPro"/>
</dbReference>
<dbReference type="PROSITE" id="PS50006">
    <property type="entry name" value="FHA_DOMAIN"/>
    <property type="match status" value="1"/>
</dbReference>
<keyword evidence="4" id="KW-0597">Phosphoprotein</keyword>
<evidence type="ECO:0000256" key="5">
    <source>
        <dbReference type="ARBA" id="ARBA00022701"/>
    </source>
</evidence>
<dbReference type="SUPFAM" id="SSF49879">
    <property type="entry name" value="SMAD/FHA domain"/>
    <property type="match status" value="1"/>
</dbReference>
<gene>
    <name evidence="25" type="primary">KIF1A</name>
</gene>
<reference evidence="25" key="1">
    <citation type="submission" date="2025-08" db="UniProtKB">
        <authorList>
            <consortium name="RefSeq"/>
        </authorList>
    </citation>
    <scope>IDENTIFICATION</scope>
    <source>
        <tissue evidence="25">Lung</tissue>
    </source>
</reference>
<evidence type="ECO:0000256" key="18">
    <source>
        <dbReference type="PROSITE-ProRule" id="PRU00283"/>
    </source>
</evidence>
<feature type="domain" description="Kinesin motor" evidence="23">
    <location>
        <begin position="5"/>
        <end position="354"/>
    </location>
</feature>
<keyword evidence="7 18" id="KW-0067">ATP-binding</keyword>